<evidence type="ECO:0000256" key="3">
    <source>
        <dbReference type="ARBA" id="ARBA00010199"/>
    </source>
</evidence>
<dbReference type="GO" id="GO:0005886">
    <property type="term" value="C:plasma membrane"/>
    <property type="evidence" value="ECO:0007669"/>
    <property type="project" value="UniProtKB-SubCell"/>
</dbReference>
<keyword evidence="6" id="KW-0050">Antiport</keyword>
<comment type="function">
    <text evidence="1">Multidrug efflux pump.</text>
</comment>
<evidence type="ECO:0000256" key="11">
    <source>
        <dbReference type="ARBA" id="ARBA00023136"/>
    </source>
</evidence>
<dbReference type="PANTHER" id="PTHR43298:SF2">
    <property type="entry name" value="FMN_FAD EXPORTER YEEO-RELATED"/>
    <property type="match status" value="1"/>
</dbReference>
<dbReference type="GO" id="GO:0006811">
    <property type="term" value="P:monoatomic ion transport"/>
    <property type="evidence" value="ECO:0007669"/>
    <property type="project" value="UniProtKB-KW"/>
</dbReference>
<dbReference type="InterPro" id="IPR050222">
    <property type="entry name" value="MATE_MdtK"/>
</dbReference>
<dbReference type="PANTHER" id="PTHR43298">
    <property type="entry name" value="MULTIDRUG RESISTANCE PROTEIN NORM-RELATED"/>
    <property type="match status" value="1"/>
</dbReference>
<gene>
    <name evidence="14" type="ORF">EYB31_06305</name>
</gene>
<dbReference type="PIRSF" id="PIRSF006603">
    <property type="entry name" value="DinF"/>
    <property type="match status" value="1"/>
</dbReference>
<evidence type="ECO:0000256" key="7">
    <source>
        <dbReference type="ARBA" id="ARBA00022475"/>
    </source>
</evidence>
<dbReference type="EMBL" id="SIRE01000004">
    <property type="protein sequence ID" value="TBL80900.1"/>
    <property type="molecule type" value="Genomic_DNA"/>
</dbReference>
<feature type="transmembrane region" description="Helical" evidence="13">
    <location>
        <begin position="362"/>
        <end position="385"/>
    </location>
</feature>
<feature type="transmembrane region" description="Helical" evidence="13">
    <location>
        <begin position="23"/>
        <end position="47"/>
    </location>
</feature>
<keyword evidence="11 13" id="KW-0472">Membrane</keyword>
<sequence length="463" mass="50377">MKARLHAFLETHFSGESIDYRQVLSLFLPVLIDQAFMACLNMMNTAMISSSGVAAVSAVNMIDSVNMFLIGVFVAISTGGTVVVAQYKGSGNAPMVSKAAASTVSSVSLLAICIALVVILGFSPVLNALFGTAEADVFEHARLYLIGSGMSYLAIAIIESVNGSLRGIGRTRVSMTLSLIMNLSYVLLNIVFIKVLDMGVLGMVIAANIARYLGAACAIYYLMRLDTSLRIQIKEMIHIKLSMLKKILYIGLPLAAEQMFFNGGKILTQVFIVGLGTHAIATNAISSSLAVVFQIPSMALSICTVTVVGQCIGRRNIRDARKFTRSFLWLSSASFVLMALIMVPLFQPIVGLFHPPADIVHNIYVIILINSVVQVVFWPISFLLPSALRAAGDSKFTSITAMLSMWLFRVVFGYIFGIVLGFGVIGVWVAMQSEWGVRGAIFLWRFRGEKWYKHRLIEPAAGE</sequence>
<dbReference type="Proteomes" id="UP000293142">
    <property type="component" value="Unassembled WGS sequence"/>
</dbReference>
<evidence type="ECO:0000256" key="9">
    <source>
        <dbReference type="ARBA" id="ARBA00022989"/>
    </source>
</evidence>
<feature type="transmembrane region" description="Helical" evidence="13">
    <location>
        <begin position="143"/>
        <end position="161"/>
    </location>
</feature>
<evidence type="ECO:0000313" key="15">
    <source>
        <dbReference type="Proteomes" id="UP000293142"/>
    </source>
</evidence>
<keyword evidence="7" id="KW-1003">Cell membrane</keyword>
<evidence type="ECO:0000313" key="14">
    <source>
        <dbReference type="EMBL" id="TBL80900.1"/>
    </source>
</evidence>
<name>A0A4Q9DXU6_9BACL</name>
<keyword evidence="8 13" id="KW-0812">Transmembrane</keyword>
<evidence type="ECO:0000256" key="12">
    <source>
        <dbReference type="ARBA" id="ARBA00031636"/>
    </source>
</evidence>
<accession>A0A4Q9DXU6</accession>
<dbReference type="OrthoDB" id="62420at2"/>
<evidence type="ECO:0000256" key="5">
    <source>
        <dbReference type="ARBA" id="ARBA00022448"/>
    </source>
</evidence>
<feature type="transmembrane region" description="Helical" evidence="13">
    <location>
        <begin position="281"/>
        <end position="307"/>
    </location>
</feature>
<evidence type="ECO:0000256" key="4">
    <source>
        <dbReference type="ARBA" id="ARBA00020268"/>
    </source>
</evidence>
<keyword evidence="10" id="KW-0406">Ion transport</keyword>
<comment type="similarity">
    <text evidence="3">Belongs to the multi antimicrobial extrusion (MATE) (TC 2.A.66.1) family.</text>
</comment>
<feature type="transmembrane region" description="Helical" evidence="13">
    <location>
        <begin position="99"/>
        <end position="123"/>
    </location>
</feature>
<evidence type="ECO:0000256" key="13">
    <source>
        <dbReference type="SAM" id="Phobius"/>
    </source>
</evidence>
<proteinExistence type="inferred from homology"/>
<evidence type="ECO:0000256" key="10">
    <source>
        <dbReference type="ARBA" id="ARBA00023065"/>
    </source>
</evidence>
<dbReference type="RefSeq" id="WP_131012431.1">
    <property type="nucleotide sequence ID" value="NZ_SIRE01000004.1"/>
</dbReference>
<evidence type="ECO:0000256" key="1">
    <source>
        <dbReference type="ARBA" id="ARBA00003408"/>
    </source>
</evidence>
<comment type="caution">
    <text evidence="14">The sequence shown here is derived from an EMBL/GenBank/DDBJ whole genome shotgun (WGS) entry which is preliminary data.</text>
</comment>
<organism evidence="14 15">
    <name type="scientific">Paenibacillus thalictri</name>
    <dbReference type="NCBI Taxonomy" id="2527873"/>
    <lineage>
        <taxon>Bacteria</taxon>
        <taxon>Bacillati</taxon>
        <taxon>Bacillota</taxon>
        <taxon>Bacilli</taxon>
        <taxon>Bacillales</taxon>
        <taxon>Paenibacillaceae</taxon>
        <taxon>Paenibacillus</taxon>
    </lineage>
</organism>
<dbReference type="GO" id="GO:0015297">
    <property type="term" value="F:antiporter activity"/>
    <property type="evidence" value="ECO:0007669"/>
    <property type="project" value="UniProtKB-KW"/>
</dbReference>
<evidence type="ECO:0000256" key="8">
    <source>
        <dbReference type="ARBA" id="ARBA00022692"/>
    </source>
</evidence>
<feature type="transmembrane region" description="Helical" evidence="13">
    <location>
        <begin position="327"/>
        <end position="350"/>
    </location>
</feature>
<dbReference type="GO" id="GO:0042910">
    <property type="term" value="F:xenobiotic transmembrane transporter activity"/>
    <property type="evidence" value="ECO:0007669"/>
    <property type="project" value="InterPro"/>
</dbReference>
<feature type="transmembrane region" description="Helical" evidence="13">
    <location>
        <begin position="199"/>
        <end position="222"/>
    </location>
</feature>
<feature type="transmembrane region" description="Helical" evidence="13">
    <location>
        <begin position="67"/>
        <end position="87"/>
    </location>
</feature>
<dbReference type="AlphaFoldDB" id="A0A4Q9DXU6"/>
<evidence type="ECO:0000256" key="2">
    <source>
        <dbReference type="ARBA" id="ARBA00004651"/>
    </source>
</evidence>
<feature type="transmembrane region" description="Helical" evidence="13">
    <location>
        <begin position="406"/>
        <end position="431"/>
    </location>
</feature>
<keyword evidence="15" id="KW-1185">Reference proteome</keyword>
<dbReference type="NCBIfam" id="TIGR00797">
    <property type="entry name" value="matE"/>
    <property type="match status" value="1"/>
</dbReference>
<comment type="subcellular location">
    <subcellularLocation>
        <location evidence="2">Cell membrane</location>
        <topology evidence="2">Multi-pass membrane protein</topology>
    </subcellularLocation>
</comment>
<protein>
    <recommendedName>
        <fullName evidence="4">Probable multidrug resistance protein NorM</fullName>
    </recommendedName>
    <alternativeName>
        <fullName evidence="12">Multidrug-efflux transporter</fullName>
    </alternativeName>
</protein>
<dbReference type="InterPro" id="IPR002528">
    <property type="entry name" value="MATE_fam"/>
</dbReference>
<dbReference type="InterPro" id="IPR048279">
    <property type="entry name" value="MdtK-like"/>
</dbReference>
<evidence type="ECO:0000256" key="6">
    <source>
        <dbReference type="ARBA" id="ARBA00022449"/>
    </source>
</evidence>
<keyword evidence="9 13" id="KW-1133">Transmembrane helix</keyword>
<dbReference type="Pfam" id="PF01554">
    <property type="entry name" value="MatE"/>
    <property type="match status" value="2"/>
</dbReference>
<keyword evidence="5" id="KW-0813">Transport</keyword>
<feature type="transmembrane region" description="Helical" evidence="13">
    <location>
        <begin position="173"/>
        <end position="193"/>
    </location>
</feature>
<reference evidence="14 15" key="1">
    <citation type="submission" date="2019-02" db="EMBL/GenBank/DDBJ databases">
        <title>Paenibacillus sp. nov., isolated from surface-sterilized tissue of Thalictrum simplex L.</title>
        <authorList>
            <person name="Tuo L."/>
        </authorList>
    </citation>
    <scope>NUCLEOTIDE SEQUENCE [LARGE SCALE GENOMIC DNA]</scope>
    <source>
        <strain evidence="14 15">N2SHLJ1</strain>
    </source>
</reference>